<keyword evidence="2" id="KW-1185">Reference proteome</keyword>
<evidence type="ECO:0000313" key="1">
    <source>
        <dbReference type="EMBL" id="QIG72623.1"/>
    </source>
</evidence>
<dbReference type="EMBL" id="MN988525">
    <property type="protein sequence ID" value="QIG72623.1"/>
    <property type="molecule type" value="Genomic_DNA"/>
</dbReference>
<protein>
    <submittedName>
        <fullName evidence="1">Uncharacterized protein</fullName>
    </submittedName>
</protein>
<proteinExistence type="predicted"/>
<evidence type="ECO:0000313" key="2">
    <source>
        <dbReference type="Proteomes" id="UP000655883"/>
    </source>
</evidence>
<organism evidence="1 2">
    <name type="scientific">Rhizobium phage RHph_Y65</name>
    <dbReference type="NCBI Taxonomy" id="2509785"/>
    <lineage>
        <taxon>Viruses</taxon>
        <taxon>Duplodnaviria</taxon>
        <taxon>Heunggongvirae</taxon>
        <taxon>Uroviricota</taxon>
        <taxon>Caudoviricetes</taxon>
        <taxon>Kleczkowskaviridae</taxon>
        <taxon>Cuauhnahuacvirus</taxon>
        <taxon>Cuauhnahuacvirus Y65</taxon>
    </lineage>
</organism>
<gene>
    <name evidence="1" type="ORF">EVB97_065</name>
</gene>
<reference evidence="1 2" key="1">
    <citation type="submission" date="2020-01" db="EMBL/GenBank/DDBJ databases">
        <title>Patterns of diversity and host range of bacteriophage communities associated with bean-nodulatin bacteria.</title>
        <authorList>
            <person name="Vann Cauwenberghe J."/>
            <person name="Santamaria R.I."/>
            <person name="Bustos P."/>
            <person name="Juarez S."/>
            <person name="Gonzalez V."/>
        </authorList>
    </citation>
    <scope>NUCLEOTIDE SEQUENCE [LARGE SCALE GENOMIC DNA]</scope>
    <source>
        <strain evidence="2">RHph</strain>
    </source>
</reference>
<name>A0A7S5UYR8_9CAUD</name>
<accession>A0A7S5UYR8</accession>
<dbReference type="Proteomes" id="UP000655883">
    <property type="component" value="Segment"/>
</dbReference>
<sequence>MEGLDNLRRNIASYPFICYTKGLTYPPRSVEVDFSPCKRFELSNRVVWMFKTPDEMRQFKRTYVTIDNSMGNYSPESAYYPNEDRCS</sequence>